<dbReference type="AlphaFoldDB" id="D7FL77"/>
<reference evidence="5 6" key="1">
    <citation type="journal article" date="2010" name="Nature">
        <title>The Ectocarpus genome and the independent evolution of multicellularity in brown algae.</title>
        <authorList>
            <person name="Cock J.M."/>
            <person name="Sterck L."/>
            <person name="Rouze P."/>
            <person name="Scornet D."/>
            <person name="Allen A.E."/>
            <person name="Amoutzias G."/>
            <person name="Anthouard V."/>
            <person name="Artiguenave F."/>
            <person name="Aury J.M."/>
            <person name="Badger J.H."/>
            <person name="Beszteri B."/>
            <person name="Billiau K."/>
            <person name="Bonnet E."/>
            <person name="Bothwell J.H."/>
            <person name="Bowler C."/>
            <person name="Boyen C."/>
            <person name="Brownlee C."/>
            <person name="Carrano C.J."/>
            <person name="Charrier B."/>
            <person name="Cho G.Y."/>
            <person name="Coelho S.M."/>
            <person name="Collen J."/>
            <person name="Corre E."/>
            <person name="Da Silva C."/>
            <person name="Delage L."/>
            <person name="Delaroque N."/>
            <person name="Dittami S.M."/>
            <person name="Doulbeau S."/>
            <person name="Elias M."/>
            <person name="Farnham G."/>
            <person name="Gachon C.M."/>
            <person name="Gschloessl B."/>
            <person name="Heesch S."/>
            <person name="Jabbari K."/>
            <person name="Jubin C."/>
            <person name="Kawai H."/>
            <person name="Kimura K."/>
            <person name="Kloareg B."/>
            <person name="Kupper F.C."/>
            <person name="Lang D."/>
            <person name="Le Bail A."/>
            <person name="Leblanc C."/>
            <person name="Lerouge P."/>
            <person name="Lohr M."/>
            <person name="Lopez P.J."/>
            <person name="Martens C."/>
            <person name="Maumus F."/>
            <person name="Michel G."/>
            <person name="Miranda-Saavedra D."/>
            <person name="Morales J."/>
            <person name="Moreau H."/>
            <person name="Motomura T."/>
            <person name="Nagasato C."/>
            <person name="Napoli C.A."/>
            <person name="Nelson D.R."/>
            <person name="Nyvall-Collen P."/>
            <person name="Peters A.F."/>
            <person name="Pommier C."/>
            <person name="Potin P."/>
            <person name="Poulain J."/>
            <person name="Quesneville H."/>
            <person name="Read B."/>
            <person name="Rensing S.A."/>
            <person name="Ritter A."/>
            <person name="Rousvoal S."/>
            <person name="Samanta M."/>
            <person name="Samson G."/>
            <person name="Schroeder D.C."/>
            <person name="Segurens B."/>
            <person name="Strittmatter M."/>
            <person name="Tonon T."/>
            <person name="Tregear J.W."/>
            <person name="Valentin K."/>
            <person name="von Dassow P."/>
            <person name="Yamagishi T."/>
            <person name="Van de Peer Y."/>
            <person name="Wincker P."/>
        </authorList>
    </citation>
    <scope>NUCLEOTIDE SEQUENCE [LARGE SCALE GENOMIC DNA]</scope>
    <source>
        <strain evidence="6">Ec32 / CCAP1310/4</strain>
    </source>
</reference>
<dbReference type="EMBL" id="FN648095">
    <property type="protein sequence ID" value="CBJ29613.1"/>
    <property type="molecule type" value="Genomic_DNA"/>
</dbReference>
<dbReference type="InterPro" id="IPR017441">
    <property type="entry name" value="Protein_kinase_ATP_BS"/>
</dbReference>
<dbReference type="PANTHER" id="PTHR44329">
    <property type="entry name" value="SERINE/THREONINE-PROTEIN KINASE TNNI3K-RELATED"/>
    <property type="match status" value="1"/>
</dbReference>
<keyword evidence="2 3" id="KW-0067">ATP-binding</keyword>
<dbReference type="PROSITE" id="PS00107">
    <property type="entry name" value="PROTEIN_KINASE_ATP"/>
    <property type="match status" value="1"/>
</dbReference>
<evidence type="ECO:0000313" key="6">
    <source>
        <dbReference type="Proteomes" id="UP000002630"/>
    </source>
</evidence>
<evidence type="ECO:0000313" key="5">
    <source>
        <dbReference type="EMBL" id="CBJ29613.1"/>
    </source>
</evidence>
<sequence length="432" mass="47650">MWARPTTSGSASDIGLGQAVLAMAEELARSYQIPGVSEAAGVVCIMANLFSDSRENDEASTSRLRQCRSMVLALKRADKVVGKGGDTIGEAVRVLIEDVHAAIFDLLDLQLQARHDMSSMKESMQSMEEGMHQHNQGSTAGTISESVAEARRIRRQRKFDQVEIPEEHLFITNDELGKGGFGEVYLADYNGHNAAAKVLRITHDLGAFDENQQQRETSQRRAFLRELEAMIRLRSPNTVNVYGAVTSLPDRVVLVMELMPGGDLQTILTSSQEPLPEEQSRRIVRDICTGMAFLQSRKTVHGDLKSANVFLDGSGRAKATLVDLGLICMLEEEGSSFASDVYSFGIVVWEVFSRKLPWANKTRPREILSAVLRGKRSLFHTATPADIVDIAKACWGGEPEERTTFSAILEDMWQRAGGTWLIARPLRGVVGD</sequence>
<dbReference type="STRING" id="2880.D7FL77"/>
<evidence type="ECO:0000256" key="1">
    <source>
        <dbReference type="ARBA" id="ARBA00022741"/>
    </source>
</evidence>
<dbReference type="Gene3D" id="1.10.510.10">
    <property type="entry name" value="Transferase(Phosphotransferase) domain 1"/>
    <property type="match status" value="1"/>
</dbReference>
<dbReference type="Proteomes" id="UP000002630">
    <property type="component" value="Linkage Group LG33"/>
</dbReference>
<keyword evidence="1 3" id="KW-0547">Nucleotide-binding</keyword>
<dbReference type="PROSITE" id="PS50011">
    <property type="entry name" value="PROTEIN_KINASE_DOM"/>
    <property type="match status" value="1"/>
</dbReference>
<gene>
    <name evidence="5" type="ORF">Esi_0154_0063</name>
</gene>
<dbReference type="eggNOG" id="KOG0192">
    <property type="taxonomic scope" value="Eukaryota"/>
</dbReference>
<proteinExistence type="predicted"/>
<dbReference type="OrthoDB" id="339325at2759"/>
<keyword evidence="5" id="KW-0808">Transferase</keyword>
<dbReference type="SMART" id="SM00220">
    <property type="entry name" value="S_TKc"/>
    <property type="match status" value="1"/>
</dbReference>
<feature type="domain" description="Protein kinase" evidence="4">
    <location>
        <begin position="170"/>
        <end position="414"/>
    </location>
</feature>
<keyword evidence="6" id="KW-1185">Reference proteome</keyword>
<evidence type="ECO:0000256" key="2">
    <source>
        <dbReference type="ARBA" id="ARBA00022840"/>
    </source>
</evidence>
<dbReference type="InterPro" id="IPR000719">
    <property type="entry name" value="Prot_kinase_dom"/>
</dbReference>
<dbReference type="InterPro" id="IPR001245">
    <property type="entry name" value="Ser-Thr/Tyr_kinase_cat_dom"/>
</dbReference>
<dbReference type="PANTHER" id="PTHR44329:SF298">
    <property type="entry name" value="MIXED LINEAGE KINASE DOMAIN-LIKE PROTEIN"/>
    <property type="match status" value="1"/>
</dbReference>
<dbReference type="OMA" id="KATHMED"/>
<dbReference type="InterPro" id="IPR051681">
    <property type="entry name" value="Ser/Thr_Kinases-Pseudokinases"/>
</dbReference>
<dbReference type="GO" id="GO:0005524">
    <property type="term" value="F:ATP binding"/>
    <property type="evidence" value="ECO:0007669"/>
    <property type="project" value="UniProtKB-UniRule"/>
</dbReference>
<protein>
    <submittedName>
        <fullName evidence="5">Protein tyrosine kinase</fullName>
    </submittedName>
</protein>
<name>D7FL77_ECTSI</name>
<keyword evidence="5" id="KW-0418">Kinase</keyword>
<dbReference type="Pfam" id="PF07714">
    <property type="entry name" value="PK_Tyr_Ser-Thr"/>
    <property type="match status" value="2"/>
</dbReference>
<evidence type="ECO:0000259" key="4">
    <source>
        <dbReference type="PROSITE" id="PS50011"/>
    </source>
</evidence>
<dbReference type="InParanoid" id="D7FL77"/>
<organism evidence="5 6">
    <name type="scientific">Ectocarpus siliculosus</name>
    <name type="common">Brown alga</name>
    <name type="synonym">Conferva siliculosa</name>
    <dbReference type="NCBI Taxonomy" id="2880"/>
    <lineage>
        <taxon>Eukaryota</taxon>
        <taxon>Sar</taxon>
        <taxon>Stramenopiles</taxon>
        <taxon>Ochrophyta</taxon>
        <taxon>PX clade</taxon>
        <taxon>Phaeophyceae</taxon>
        <taxon>Ectocarpales</taxon>
        <taxon>Ectocarpaceae</taxon>
        <taxon>Ectocarpus</taxon>
    </lineage>
</organism>
<dbReference type="InterPro" id="IPR011009">
    <property type="entry name" value="Kinase-like_dom_sf"/>
</dbReference>
<dbReference type="SUPFAM" id="SSF56112">
    <property type="entry name" value="Protein kinase-like (PK-like)"/>
    <property type="match status" value="1"/>
</dbReference>
<evidence type="ECO:0000256" key="3">
    <source>
        <dbReference type="PROSITE-ProRule" id="PRU10141"/>
    </source>
</evidence>
<dbReference type="EMBL" id="FN649758">
    <property type="protein sequence ID" value="CBJ29613.1"/>
    <property type="molecule type" value="Genomic_DNA"/>
</dbReference>
<feature type="binding site" evidence="3">
    <location>
        <position position="197"/>
    </location>
    <ligand>
        <name>ATP</name>
        <dbReference type="ChEBI" id="CHEBI:30616"/>
    </ligand>
</feature>
<dbReference type="GO" id="GO:0004674">
    <property type="term" value="F:protein serine/threonine kinase activity"/>
    <property type="evidence" value="ECO:0007669"/>
    <property type="project" value="TreeGrafter"/>
</dbReference>
<accession>D7FL77</accession>